<organism evidence="2 3">
    <name type="scientific">Tilletia indica</name>
    <dbReference type="NCBI Taxonomy" id="43049"/>
    <lineage>
        <taxon>Eukaryota</taxon>
        <taxon>Fungi</taxon>
        <taxon>Dikarya</taxon>
        <taxon>Basidiomycota</taxon>
        <taxon>Ustilaginomycotina</taxon>
        <taxon>Exobasidiomycetes</taxon>
        <taxon>Tilletiales</taxon>
        <taxon>Tilletiaceae</taxon>
        <taxon>Tilletia</taxon>
    </lineage>
</organism>
<gene>
    <name evidence="2" type="ORF">A4X13_0g7931</name>
</gene>
<feature type="compositionally biased region" description="Low complexity" evidence="1">
    <location>
        <begin position="27"/>
        <end position="38"/>
    </location>
</feature>
<evidence type="ECO:0000313" key="3">
    <source>
        <dbReference type="Proteomes" id="UP000077521"/>
    </source>
</evidence>
<feature type="region of interest" description="Disordered" evidence="1">
    <location>
        <begin position="234"/>
        <end position="253"/>
    </location>
</feature>
<reference evidence="2" key="2">
    <citation type="journal article" date="2019" name="IMA Fungus">
        <title>Genome sequencing and comparison of five Tilletia species to identify candidate genes for the detection of regulated species infecting wheat.</title>
        <authorList>
            <person name="Nguyen H.D.T."/>
            <person name="Sultana T."/>
            <person name="Kesanakurti P."/>
            <person name="Hambleton S."/>
        </authorList>
    </citation>
    <scope>NUCLEOTIDE SEQUENCE</scope>
    <source>
        <strain evidence="2">DAOMC 236416</strain>
    </source>
</reference>
<feature type="compositionally biased region" description="Polar residues" evidence="1">
    <location>
        <begin position="269"/>
        <end position="285"/>
    </location>
</feature>
<dbReference type="Proteomes" id="UP000077521">
    <property type="component" value="Unassembled WGS sequence"/>
</dbReference>
<feature type="compositionally biased region" description="Low complexity" evidence="1">
    <location>
        <begin position="127"/>
        <end position="140"/>
    </location>
</feature>
<sequence>MSQGQGSESPARSSVADNQAKADRAAQQLQQLQQQGQLDPYLAAREQGLSHSAATTTAAQPLAAQPLATQGASPVARTPVQQPQQAAPSASSVASQQRPATTLAPPASPRAAVATGSMQPPPVPQSATTLAAVQTALAAQKRQRTQTGTSEGGGRSQPRPRQDPQAPTSSTPAATQPSAAGGTQVPPDILHQRPRTPPPKEGVIQLFAQYSPASKQELLDTLARMSQVPATDQVMPSATPSFQPRGPNLGGQLQTSSAVSAQAGHMSSEAASASFGNPAFNQSPRVPSGLVGPGPHSHAGSTAMVQSKTVGDPCLSFNPTGVMGSFLQLPSSAVITKIASSQLVPLWHFTKEGMAAGHEKAASFSEQGRNLLSHIGAEAPMANPRIPDNLMPFEMFHRASEAQLQIMRHIAEAEINPYKKEMLLNEATAWETCYATAKKVSDDWPMVIRYIADTRHFFYTTQAGPGRINPALWQDSAWNKCLELRKGGLLPTRLDMPLPPPPPPPVQPRFGPQSGQGGYSQQSGSYHQQGHAASYGGGQGRHGGFRGGSSYRPPRGGGYDQSYGHGGYGGGKAQAPFQSGSQGAPRSASGASCIIC</sequence>
<feature type="compositionally biased region" description="Gly residues" evidence="1">
    <location>
        <begin position="535"/>
        <end position="547"/>
    </location>
</feature>
<comment type="caution">
    <text evidence="2">The sequence shown here is derived from an EMBL/GenBank/DDBJ whole genome shotgun (WGS) entry which is preliminary data.</text>
</comment>
<feature type="non-terminal residue" evidence="2">
    <location>
        <position position="596"/>
    </location>
</feature>
<evidence type="ECO:0000256" key="1">
    <source>
        <dbReference type="SAM" id="MobiDB-lite"/>
    </source>
</evidence>
<feature type="compositionally biased region" description="Low complexity" evidence="1">
    <location>
        <begin position="53"/>
        <end position="100"/>
    </location>
</feature>
<feature type="compositionally biased region" description="Polar residues" evidence="1">
    <location>
        <begin position="1"/>
        <end position="17"/>
    </location>
</feature>
<reference evidence="2" key="1">
    <citation type="submission" date="2016-04" db="EMBL/GenBank/DDBJ databases">
        <authorList>
            <person name="Nguyen H.D."/>
            <person name="Samba Siva P."/>
            <person name="Cullis J."/>
            <person name="Levesque C.A."/>
            <person name="Hambleton S."/>
        </authorList>
    </citation>
    <scope>NUCLEOTIDE SEQUENCE</scope>
    <source>
        <strain evidence="2">DAOMC 236416</strain>
    </source>
</reference>
<feature type="region of interest" description="Disordered" evidence="1">
    <location>
        <begin position="1"/>
        <end position="200"/>
    </location>
</feature>
<feature type="compositionally biased region" description="Low complexity" evidence="1">
    <location>
        <begin position="519"/>
        <end position="531"/>
    </location>
</feature>
<name>A0A8T8SHZ6_9BASI</name>
<accession>A0A8T8SHZ6</accession>
<dbReference type="AlphaFoldDB" id="A0A8T8SHZ6"/>
<keyword evidence="3" id="KW-1185">Reference proteome</keyword>
<feature type="compositionally biased region" description="Gly residues" evidence="1">
    <location>
        <begin position="555"/>
        <end position="572"/>
    </location>
</feature>
<feature type="region of interest" description="Disordered" evidence="1">
    <location>
        <begin position="492"/>
        <end position="596"/>
    </location>
</feature>
<dbReference type="EMBL" id="LWDF02001153">
    <property type="protein sequence ID" value="KAE8240123.1"/>
    <property type="molecule type" value="Genomic_DNA"/>
</dbReference>
<feature type="compositionally biased region" description="Low complexity" evidence="1">
    <location>
        <begin position="164"/>
        <end position="184"/>
    </location>
</feature>
<evidence type="ECO:0000313" key="2">
    <source>
        <dbReference type="EMBL" id="KAE8240123.1"/>
    </source>
</evidence>
<proteinExistence type="predicted"/>
<feature type="region of interest" description="Disordered" evidence="1">
    <location>
        <begin position="269"/>
        <end position="305"/>
    </location>
</feature>
<feature type="compositionally biased region" description="Pro residues" evidence="1">
    <location>
        <begin position="497"/>
        <end position="507"/>
    </location>
</feature>
<protein>
    <submittedName>
        <fullName evidence="2">Uncharacterized protein</fullName>
    </submittedName>
</protein>